<protein>
    <submittedName>
        <fullName evidence="1">Nipped-B-like protein isoform X4</fullName>
    </submittedName>
</protein>
<dbReference type="GO" id="GO:0140588">
    <property type="term" value="P:chromatin looping"/>
    <property type="evidence" value="ECO:0007669"/>
    <property type="project" value="InterPro"/>
</dbReference>
<dbReference type="PANTHER" id="PTHR21704">
    <property type="entry name" value="NIPPED-B-LIKE PROTEIN DELANGIN SCC2-RELATED"/>
    <property type="match status" value="1"/>
</dbReference>
<dbReference type="AlphaFoldDB" id="A0A2P2MDA7"/>
<dbReference type="GO" id="GO:1990414">
    <property type="term" value="P:replication-born double-strand break repair via sister chromatid exchange"/>
    <property type="evidence" value="ECO:0007669"/>
    <property type="project" value="TreeGrafter"/>
</dbReference>
<dbReference type="GO" id="GO:0034087">
    <property type="term" value="P:establishment of mitotic sister chromatid cohesion"/>
    <property type="evidence" value="ECO:0007669"/>
    <property type="project" value="TreeGrafter"/>
</dbReference>
<dbReference type="EMBL" id="GGEC01047731">
    <property type="protein sequence ID" value="MBX28215.1"/>
    <property type="molecule type" value="Transcribed_RNA"/>
</dbReference>
<proteinExistence type="predicted"/>
<evidence type="ECO:0000313" key="1">
    <source>
        <dbReference type="EMBL" id="MBX28215.1"/>
    </source>
</evidence>
<sequence length="142" mass="16480">MLEEFCGRAEVPSDERDEAEWLSLPVTDLRMLVNEVMSIRAKKLLHLIPVDILVRILRLLDHQIHRAEGLSVNECENVSIPFFWNFIIKTVFYQEKLVPVQAFTRYFSFVYCFDVNDVDLFLLAFYSLAGKSLLNIPLPGQS</sequence>
<dbReference type="GO" id="GO:0090694">
    <property type="term" value="C:Scc2-Scc4 cohesin loading complex"/>
    <property type="evidence" value="ECO:0007669"/>
    <property type="project" value="TreeGrafter"/>
</dbReference>
<dbReference type="InterPro" id="IPR033031">
    <property type="entry name" value="Scc2/Nipped-B"/>
</dbReference>
<dbReference type="GO" id="GO:0061775">
    <property type="term" value="F:cohesin loader activity"/>
    <property type="evidence" value="ECO:0007669"/>
    <property type="project" value="InterPro"/>
</dbReference>
<reference evidence="1" key="1">
    <citation type="submission" date="2018-02" db="EMBL/GenBank/DDBJ databases">
        <title>Rhizophora mucronata_Transcriptome.</title>
        <authorList>
            <person name="Meera S.P."/>
            <person name="Sreeshan A."/>
            <person name="Augustine A."/>
        </authorList>
    </citation>
    <scope>NUCLEOTIDE SEQUENCE</scope>
    <source>
        <tissue evidence="1">Leaf</tissue>
    </source>
</reference>
<dbReference type="GO" id="GO:0003682">
    <property type="term" value="F:chromatin binding"/>
    <property type="evidence" value="ECO:0007669"/>
    <property type="project" value="TreeGrafter"/>
</dbReference>
<organism evidence="1">
    <name type="scientific">Rhizophora mucronata</name>
    <name type="common">Asiatic mangrove</name>
    <dbReference type="NCBI Taxonomy" id="61149"/>
    <lineage>
        <taxon>Eukaryota</taxon>
        <taxon>Viridiplantae</taxon>
        <taxon>Streptophyta</taxon>
        <taxon>Embryophyta</taxon>
        <taxon>Tracheophyta</taxon>
        <taxon>Spermatophyta</taxon>
        <taxon>Magnoliopsida</taxon>
        <taxon>eudicotyledons</taxon>
        <taxon>Gunneridae</taxon>
        <taxon>Pentapetalae</taxon>
        <taxon>rosids</taxon>
        <taxon>fabids</taxon>
        <taxon>Malpighiales</taxon>
        <taxon>Rhizophoraceae</taxon>
        <taxon>Rhizophora</taxon>
    </lineage>
</organism>
<dbReference type="PANTHER" id="PTHR21704:SF18">
    <property type="entry name" value="NIPPED-B-LIKE PROTEIN"/>
    <property type="match status" value="1"/>
</dbReference>
<dbReference type="GO" id="GO:0071169">
    <property type="term" value="P:establishment of protein localization to chromatin"/>
    <property type="evidence" value="ECO:0007669"/>
    <property type="project" value="TreeGrafter"/>
</dbReference>
<name>A0A2P2MDA7_RHIMU</name>
<dbReference type="GO" id="GO:0010468">
    <property type="term" value="P:regulation of gene expression"/>
    <property type="evidence" value="ECO:0007669"/>
    <property type="project" value="InterPro"/>
</dbReference>
<accession>A0A2P2MDA7</accession>